<proteinExistence type="predicted"/>
<accession>A0A6J5MUU3</accession>
<sequence>MNLLIFIALICGLLAGIELHSMWLGIPCAIALVGWILVGGS</sequence>
<reference evidence="1" key="1">
    <citation type="submission" date="2020-04" db="EMBL/GenBank/DDBJ databases">
        <authorList>
            <person name="Chiriac C."/>
            <person name="Salcher M."/>
            <person name="Ghai R."/>
            <person name="Kavagutti S V."/>
        </authorList>
    </citation>
    <scope>NUCLEOTIDE SEQUENCE</scope>
</reference>
<organism evidence="1">
    <name type="scientific">uncultured Caudovirales phage</name>
    <dbReference type="NCBI Taxonomy" id="2100421"/>
    <lineage>
        <taxon>Viruses</taxon>
        <taxon>Duplodnaviria</taxon>
        <taxon>Heunggongvirae</taxon>
        <taxon>Uroviricota</taxon>
        <taxon>Caudoviricetes</taxon>
        <taxon>Peduoviridae</taxon>
        <taxon>Maltschvirus</taxon>
        <taxon>Maltschvirus maltsch</taxon>
    </lineage>
</organism>
<gene>
    <name evidence="1" type="ORF">UFOVP558_27</name>
</gene>
<evidence type="ECO:0000313" key="1">
    <source>
        <dbReference type="EMBL" id="CAB4149761.1"/>
    </source>
</evidence>
<name>A0A6J5MUU3_9CAUD</name>
<protein>
    <submittedName>
        <fullName evidence="1">Uncharacterized protein</fullName>
    </submittedName>
</protein>
<dbReference type="EMBL" id="LR796527">
    <property type="protein sequence ID" value="CAB4149761.1"/>
    <property type="molecule type" value="Genomic_DNA"/>
</dbReference>